<dbReference type="EMBL" id="CAJVPW010010981">
    <property type="protein sequence ID" value="CAG8621114.1"/>
    <property type="molecule type" value="Genomic_DNA"/>
</dbReference>
<keyword evidence="2" id="KW-1185">Reference proteome</keyword>
<comment type="caution">
    <text evidence="1">The sequence shown here is derived from an EMBL/GenBank/DDBJ whole genome shotgun (WGS) entry which is preliminary data.</text>
</comment>
<evidence type="ECO:0000313" key="1">
    <source>
        <dbReference type="EMBL" id="CAG8621114.1"/>
    </source>
</evidence>
<dbReference type="Proteomes" id="UP000789366">
    <property type="component" value="Unassembled WGS sequence"/>
</dbReference>
<proteinExistence type="predicted"/>
<accession>A0ACA9N0W6</accession>
<evidence type="ECO:0000313" key="2">
    <source>
        <dbReference type="Proteomes" id="UP000789366"/>
    </source>
</evidence>
<organism evidence="1 2">
    <name type="scientific">Cetraspora pellucida</name>
    <dbReference type="NCBI Taxonomy" id="1433469"/>
    <lineage>
        <taxon>Eukaryota</taxon>
        <taxon>Fungi</taxon>
        <taxon>Fungi incertae sedis</taxon>
        <taxon>Mucoromycota</taxon>
        <taxon>Glomeromycotina</taxon>
        <taxon>Glomeromycetes</taxon>
        <taxon>Diversisporales</taxon>
        <taxon>Gigasporaceae</taxon>
        <taxon>Cetraspora</taxon>
    </lineage>
</organism>
<sequence length="455" mass="53303">MADNPVNMPDETNEILSRENEYLRTKICEELNKWRLHNFKSTKESILSIIICILFCARESQFAELGKKISTGVIGIGGTFTLFGSMNSLKDLFKQIDENKQEIDKLTNNLFKTPDDDKITKDTFAKGIDLKEHKKHQKTILRFLNKINKHMRYMLVSRTIYIVIASLIFIILALISIFLLIFTNDQNDPTNEFIFKIINIILISLSSYFLSIALSILICVQLVVPRIMEIEGSVMFELEAPVEQMLKSKMPNLQENSKISNQQENSELKEFMKNEKLNIKNSIIRKINEKNMNKIEDMIRKSIVNDLKKRFHIEDDQEKISKFVKEKKDIAELLVNLRYNDKIRLLDLFGILFYECTEEVRKNKDEADAQKVVVFFKSLITKTAIIFKFFELFIFFLFHWDFYIIGLMSWKFEFKKISITATQMDGINRVIFGLPVLEDNHHVIQVDDTENEVVD</sequence>
<gene>
    <name evidence="1" type="ORF">SPELUC_LOCUS7867</name>
</gene>
<reference evidence="1" key="1">
    <citation type="submission" date="2021-06" db="EMBL/GenBank/DDBJ databases">
        <authorList>
            <person name="Kallberg Y."/>
            <person name="Tangrot J."/>
            <person name="Rosling A."/>
        </authorList>
    </citation>
    <scope>NUCLEOTIDE SEQUENCE</scope>
    <source>
        <strain evidence="1">28 12/20/2015</strain>
    </source>
</reference>
<protein>
    <submittedName>
        <fullName evidence="1">10730_t:CDS:1</fullName>
    </submittedName>
</protein>
<name>A0ACA9N0W6_9GLOM</name>